<accession>A0A0A9EK11</accession>
<reference evidence="1" key="2">
    <citation type="journal article" date="2015" name="Data Brief">
        <title>Shoot transcriptome of the giant reed, Arundo donax.</title>
        <authorList>
            <person name="Barrero R.A."/>
            <person name="Guerrero F.D."/>
            <person name="Moolhuijzen P."/>
            <person name="Goolsby J.A."/>
            <person name="Tidwell J."/>
            <person name="Bellgard S.E."/>
            <person name="Bellgard M.I."/>
        </authorList>
    </citation>
    <scope>NUCLEOTIDE SEQUENCE</scope>
    <source>
        <tissue evidence="1">Shoot tissue taken approximately 20 cm above the soil surface</tissue>
    </source>
</reference>
<proteinExistence type="predicted"/>
<reference evidence="1" key="1">
    <citation type="submission" date="2014-09" db="EMBL/GenBank/DDBJ databases">
        <authorList>
            <person name="Magalhaes I.L.F."/>
            <person name="Oliveira U."/>
            <person name="Santos F.R."/>
            <person name="Vidigal T.H.D.A."/>
            <person name="Brescovit A.D."/>
            <person name="Santos A.J."/>
        </authorList>
    </citation>
    <scope>NUCLEOTIDE SEQUENCE</scope>
    <source>
        <tissue evidence="1">Shoot tissue taken approximately 20 cm above the soil surface</tissue>
    </source>
</reference>
<organism evidence="1">
    <name type="scientific">Arundo donax</name>
    <name type="common">Giant reed</name>
    <name type="synonym">Donax arundinaceus</name>
    <dbReference type="NCBI Taxonomy" id="35708"/>
    <lineage>
        <taxon>Eukaryota</taxon>
        <taxon>Viridiplantae</taxon>
        <taxon>Streptophyta</taxon>
        <taxon>Embryophyta</taxon>
        <taxon>Tracheophyta</taxon>
        <taxon>Spermatophyta</taxon>
        <taxon>Magnoliopsida</taxon>
        <taxon>Liliopsida</taxon>
        <taxon>Poales</taxon>
        <taxon>Poaceae</taxon>
        <taxon>PACMAD clade</taxon>
        <taxon>Arundinoideae</taxon>
        <taxon>Arundineae</taxon>
        <taxon>Arundo</taxon>
    </lineage>
</organism>
<dbReference type="EMBL" id="GBRH01199725">
    <property type="protein sequence ID" value="JAD98170.1"/>
    <property type="molecule type" value="Transcribed_RNA"/>
</dbReference>
<name>A0A0A9EK11_ARUDO</name>
<sequence length="30" mass="3247">MRATNLNSTWRETLVVVEATAGRSSLVAGR</sequence>
<dbReference type="AlphaFoldDB" id="A0A0A9EK11"/>
<evidence type="ECO:0000313" key="1">
    <source>
        <dbReference type="EMBL" id="JAD98170.1"/>
    </source>
</evidence>
<protein>
    <submittedName>
        <fullName evidence="1">Uncharacterized protein</fullName>
    </submittedName>
</protein>